<accession>V5SAU9</accession>
<dbReference type="PATRIC" id="fig|1029756.8.peg.1110"/>
<dbReference type="PANTHER" id="PTHR34477:SF5">
    <property type="entry name" value="BSL5627 PROTEIN"/>
    <property type="match status" value="1"/>
</dbReference>
<dbReference type="Proteomes" id="UP000018542">
    <property type="component" value="Chromosome"/>
</dbReference>
<dbReference type="SUPFAM" id="SSF82771">
    <property type="entry name" value="GIY-YIG endonuclease"/>
    <property type="match status" value="1"/>
</dbReference>
<comment type="similarity">
    <text evidence="1">Belongs to the UPF0213 family.</text>
</comment>
<sequence length="112" mass="13197">MKRPCVYILAGRRNGTLYVEVTSDLHKRMAEHTQGLVPGFTKKHGVKHLVYYEMHDLLTEAIRREKQLKEWQRIWKIRLIETMNLEWQDLFDATSGEIAFGPADLQRETGEQ</sequence>
<name>V5SAU9_9HYPH</name>
<evidence type="ECO:0000313" key="3">
    <source>
        <dbReference type="EMBL" id="AHB47926.1"/>
    </source>
</evidence>
<dbReference type="STRING" id="1029756.W911_05265"/>
<feature type="domain" description="GIY-YIG" evidence="2">
    <location>
        <begin position="2"/>
        <end position="78"/>
    </location>
</feature>
<dbReference type="SMART" id="SM00465">
    <property type="entry name" value="GIYc"/>
    <property type="match status" value="1"/>
</dbReference>
<dbReference type="PROSITE" id="PS50164">
    <property type="entry name" value="GIY_YIG"/>
    <property type="match status" value="1"/>
</dbReference>
<dbReference type="InterPro" id="IPR000305">
    <property type="entry name" value="GIY-YIG_endonuc"/>
</dbReference>
<dbReference type="Pfam" id="PF01541">
    <property type="entry name" value="GIY-YIG"/>
    <property type="match status" value="1"/>
</dbReference>
<dbReference type="InterPro" id="IPR050190">
    <property type="entry name" value="UPF0213_domain"/>
</dbReference>
<dbReference type="RefSeq" id="WP_023786455.1">
    <property type="nucleotide sequence ID" value="NC_022997.1"/>
</dbReference>
<proteinExistence type="inferred from homology"/>
<dbReference type="KEGG" id="hni:W911_05265"/>
<dbReference type="OrthoDB" id="287318at2"/>
<evidence type="ECO:0000313" key="4">
    <source>
        <dbReference type="Proteomes" id="UP000018542"/>
    </source>
</evidence>
<gene>
    <name evidence="3" type="ORF">W911_05265</name>
</gene>
<evidence type="ECO:0000256" key="1">
    <source>
        <dbReference type="ARBA" id="ARBA00007435"/>
    </source>
</evidence>
<keyword evidence="4" id="KW-1185">Reference proteome</keyword>
<dbReference type="HOGENOM" id="CLU_135650_3_1_5"/>
<evidence type="ECO:0000259" key="2">
    <source>
        <dbReference type="PROSITE" id="PS50164"/>
    </source>
</evidence>
<dbReference type="EMBL" id="CP006912">
    <property type="protein sequence ID" value="AHB47926.1"/>
    <property type="molecule type" value="Genomic_DNA"/>
</dbReference>
<dbReference type="PANTHER" id="PTHR34477">
    <property type="entry name" value="UPF0213 PROTEIN YHBQ"/>
    <property type="match status" value="1"/>
</dbReference>
<dbReference type="CDD" id="cd10448">
    <property type="entry name" value="GIY-YIG_unchar_3"/>
    <property type="match status" value="1"/>
</dbReference>
<dbReference type="AlphaFoldDB" id="V5SAU9"/>
<dbReference type="InterPro" id="IPR035901">
    <property type="entry name" value="GIY-YIG_endonuc_sf"/>
</dbReference>
<organism evidence="3 4">
    <name type="scientific">Hyphomicrobium nitrativorans NL23</name>
    <dbReference type="NCBI Taxonomy" id="1029756"/>
    <lineage>
        <taxon>Bacteria</taxon>
        <taxon>Pseudomonadati</taxon>
        <taxon>Pseudomonadota</taxon>
        <taxon>Alphaproteobacteria</taxon>
        <taxon>Hyphomicrobiales</taxon>
        <taxon>Hyphomicrobiaceae</taxon>
        <taxon>Hyphomicrobium</taxon>
    </lineage>
</organism>
<dbReference type="Gene3D" id="3.40.1440.10">
    <property type="entry name" value="GIY-YIG endonuclease"/>
    <property type="match status" value="1"/>
</dbReference>
<reference evidence="3 4" key="1">
    <citation type="journal article" date="2014" name="Genome Announc.">
        <title>Complete Genome Sequence of Hyphomicrobium nitrativorans Strain NL23, a Denitrifying Bacterium Isolated from Biofilm of a Methanol-Fed Denitrification System Treating Seawater at the Montreal Biodome.</title>
        <authorList>
            <person name="Martineau C."/>
            <person name="Villeneuve C."/>
            <person name="Mauffrey F."/>
            <person name="Villemur R."/>
        </authorList>
    </citation>
    <scope>NUCLEOTIDE SEQUENCE [LARGE SCALE GENOMIC DNA]</scope>
    <source>
        <strain evidence="3">NL23</strain>
    </source>
</reference>
<protein>
    <submittedName>
        <fullName evidence="3">Excinuclease ABC subunit C</fullName>
    </submittedName>
</protein>